<accession>A0A160PDM8</accession>
<dbReference type="EMBL" id="AP014809">
    <property type="protein sequence ID" value="BAU91177.1"/>
    <property type="molecule type" value="Genomic_DNA"/>
</dbReference>
<feature type="chain" id="PRO_5007819425" evidence="1">
    <location>
        <begin position="31"/>
        <end position="295"/>
    </location>
</feature>
<protein>
    <submittedName>
        <fullName evidence="2">Uncharacterized protein</fullName>
    </submittedName>
</protein>
<evidence type="ECO:0000256" key="1">
    <source>
        <dbReference type="SAM" id="SignalP"/>
    </source>
</evidence>
<name>A0A160PDM8_9HYPH</name>
<dbReference type="Proteomes" id="UP000218288">
    <property type="component" value="Chromosome"/>
</dbReference>
<gene>
    <name evidence="2" type="ORF">MPPM_2572</name>
</gene>
<dbReference type="AlphaFoldDB" id="A0A160PDM8"/>
<organism evidence="2 3">
    <name type="scientific">Methylorubrum populi</name>
    <dbReference type="NCBI Taxonomy" id="223967"/>
    <lineage>
        <taxon>Bacteria</taxon>
        <taxon>Pseudomonadati</taxon>
        <taxon>Pseudomonadota</taxon>
        <taxon>Alphaproteobacteria</taxon>
        <taxon>Hyphomicrobiales</taxon>
        <taxon>Methylobacteriaceae</taxon>
        <taxon>Methylorubrum</taxon>
    </lineage>
</organism>
<keyword evidence="1" id="KW-0732">Signal</keyword>
<evidence type="ECO:0000313" key="3">
    <source>
        <dbReference type="Proteomes" id="UP000218288"/>
    </source>
</evidence>
<feature type="signal peptide" evidence="1">
    <location>
        <begin position="1"/>
        <end position="30"/>
    </location>
</feature>
<sequence>MLRVTFMQIRTTMALTALLLTSVGAGTAAADRLRTYEATLARLTNIAVGCVELQGVAACRGDIKDVRDVLLTRMTSEQAETYIRTRITTIPTAAEPKGKPCIIPAMLSDSVQEKINGQIFKLKLQENLIGKEFAVTELNIDLKGTDYKFTPGDKERAEKLAASHVEVAACFPNFKTRMEMLKEEYDRRVNALSSRPASGSAFPFLGTYGVPDAKWDGCADARLQREGHYVTFSANSVFAHEASCKLVSWRKVGPEIYDVTEICGSSKKEIVERFKVNRKSLSYRGKVYRRCDRQV</sequence>
<evidence type="ECO:0000313" key="2">
    <source>
        <dbReference type="EMBL" id="BAU91177.1"/>
    </source>
</evidence>
<reference evidence="2 3" key="1">
    <citation type="journal article" date="2016" name="Genome Announc.">
        <title>Complete Genome Sequence of Methylobacterium populi P-1M, Isolated from Pink-Pigmented Household Biofilm.</title>
        <authorList>
            <person name="Morohoshi T."/>
            <person name="Ikeda T."/>
        </authorList>
    </citation>
    <scope>NUCLEOTIDE SEQUENCE [LARGE SCALE GENOMIC DNA]</scope>
    <source>
        <strain evidence="2 3">P-1M</strain>
    </source>
</reference>
<proteinExistence type="predicted"/>